<dbReference type="AlphaFoldDB" id="A0AA38P6T9"/>
<evidence type="ECO:0000313" key="3">
    <source>
        <dbReference type="Proteomes" id="UP001163846"/>
    </source>
</evidence>
<accession>A0AA38P6T9</accession>
<evidence type="ECO:0000256" key="1">
    <source>
        <dbReference type="SAM" id="MobiDB-lite"/>
    </source>
</evidence>
<comment type="caution">
    <text evidence="2">The sequence shown here is derived from an EMBL/GenBank/DDBJ whole genome shotgun (WGS) entry which is preliminary data.</text>
</comment>
<dbReference type="EMBL" id="MU806250">
    <property type="protein sequence ID" value="KAJ3837378.1"/>
    <property type="molecule type" value="Genomic_DNA"/>
</dbReference>
<organism evidence="2 3">
    <name type="scientific">Lentinula raphanica</name>
    <dbReference type="NCBI Taxonomy" id="153919"/>
    <lineage>
        <taxon>Eukaryota</taxon>
        <taxon>Fungi</taxon>
        <taxon>Dikarya</taxon>
        <taxon>Basidiomycota</taxon>
        <taxon>Agaricomycotina</taxon>
        <taxon>Agaricomycetes</taxon>
        <taxon>Agaricomycetidae</taxon>
        <taxon>Agaricales</taxon>
        <taxon>Marasmiineae</taxon>
        <taxon>Omphalotaceae</taxon>
        <taxon>Lentinula</taxon>
    </lineage>
</organism>
<proteinExistence type="predicted"/>
<dbReference type="InterPro" id="IPR018247">
    <property type="entry name" value="EF_Hand_1_Ca_BS"/>
</dbReference>
<sequence>MQEITAAVVAFKIVMESHIKRKENNEKVLVIKARMGHMMTALFQIKDLKDPQVVDSDGVPLESKLSKLMERIEQDIKRTSAVCEHYSKKNAIVRTMKARVYEERLATHAELFTQHREELQFLLSLHTAIGVQAANDKLDGVAQRLQNIETKLTDIRDIFRCLDSPRERELRKIVDENGADALLDNEHLLLEVLDKAEDADSMGFEGSKRQASTNLETFKMELLRELREDLDVTLRKHFDLFDRKMEMRQQQLLEAHIQQESNLLNEIGAGSLHGRIQDEDIQAIWKEMGWRGSVKARHFVLALRDYFVEQSATRISPVNDNLDTQQESSMTNAPVRDSDENDDRWTHSYINITHLQPILEAIDDDATGFITIKEVNDFTSARPSGWTLPIWIAFWAVGWQTSIDRYKTQIYGLLEQLIGLASDVHPKNRARVDEYLSDQVFNDLEKLLRATKSTNRVNGGDHKLIQYVDAYTTEEESKLEKKLQSIDFELDGTSTVSLVTGPGRIERFIYPLVYLILKQHVQVMYHARTHILDSREFLDMKGTLIALFSVIYERVDALVAIFRQSHANLKDQLDYFAFGMVRIFPSIMKFRHLLKFIRKFSLLYNHPSRDPKNNTILSWISQQRAKPKYLNLQTVLPISSVIRYGIMTSGGSVSDVGSTTRYLCVYRETASNLHGCSTLTPLADSSVTPAEEKSTEADSCA</sequence>
<evidence type="ECO:0000313" key="2">
    <source>
        <dbReference type="EMBL" id="KAJ3837378.1"/>
    </source>
</evidence>
<name>A0AA38P6T9_9AGAR</name>
<keyword evidence="3" id="KW-1185">Reference proteome</keyword>
<gene>
    <name evidence="2" type="ORF">F5878DRAFT_539517</name>
</gene>
<dbReference type="Proteomes" id="UP001163846">
    <property type="component" value="Unassembled WGS sequence"/>
</dbReference>
<feature type="region of interest" description="Disordered" evidence="1">
    <location>
        <begin position="320"/>
        <end position="340"/>
    </location>
</feature>
<dbReference type="PROSITE" id="PS00018">
    <property type="entry name" value="EF_HAND_1"/>
    <property type="match status" value="1"/>
</dbReference>
<protein>
    <recommendedName>
        <fullName evidence="4">EF-hand domain-containing protein</fullName>
    </recommendedName>
</protein>
<feature type="compositionally biased region" description="Polar residues" evidence="1">
    <location>
        <begin position="320"/>
        <end position="332"/>
    </location>
</feature>
<reference evidence="2" key="1">
    <citation type="submission" date="2022-08" db="EMBL/GenBank/DDBJ databases">
        <authorList>
            <consortium name="DOE Joint Genome Institute"/>
            <person name="Min B."/>
            <person name="Riley R."/>
            <person name="Sierra-Patev S."/>
            <person name="Naranjo-Ortiz M."/>
            <person name="Looney B."/>
            <person name="Konkel Z."/>
            <person name="Slot J.C."/>
            <person name="Sakamoto Y."/>
            <person name="Steenwyk J.L."/>
            <person name="Rokas A."/>
            <person name="Carro J."/>
            <person name="Camarero S."/>
            <person name="Ferreira P."/>
            <person name="Molpeceres G."/>
            <person name="Ruiz-Duenas F.J."/>
            <person name="Serrano A."/>
            <person name="Henrissat B."/>
            <person name="Drula E."/>
            <person name="Hughes K.W."/>
            <person name="Mata J.L."/>
            <person name="Ishikawa N.K."/>
            <person name="Vargas-Isla R."/>
            <person name="Ushijima S."/>
            <person name="Smith C.A."/>
            <person name="Ahrendt S."/>
            <person name="Andreopoulos W."/>
            <person name="He G."/>
            <person name="Labutti K."/>
            <person name="Lipzen A."/>
            <person name="Ng V."/>
            <person name="Sandor L."/>
            <person name="Barry K."/>
            <person name="Martinez A.T."/>
            <person name="Xiao Y."/>
            <person name="Gibbons J.G."/>
            <person name="Terashima K."/>
            <person name="Hibbett D.S."/>
            <person name="Grigoriev I.V."/>
        </authorList>
    </citation>
    <scope>NUCLEOTIDE SEQUENCE</scope>
    <source>
        <strain evidence="2">TFB9207</strain>
    </source>
</reference>
<evidence type="ECO:0008006" key="4">
    <source>
        <dbReference type="Google" id="ProtNLM"/>
    </source>
</evidence>